<evidence type="ECO:0000256" key="3">
    <source>
        <dbReference type="ARBA" id="ARBA00023242"/>
    </source>
</evidence>
<keyword evidence="8" id="KW-1185">Reference proteome</keyword>
<evidence type="ECO:0000256" key="4">
    <source>
        <dbReference type="SAM" id="Coils"/>
    </source>
</evidence>
<evidence type="ECO:0000259" key="6">
    <source>
        <dbReference type="PROSITE" id="PS50217"/>
    </source>
</evidence>
<dbReference type="PROSITE" id="PS50217">
    <property type="entry name" value="BZIP"/>
    <property type="match status" value="1"/>
</dbReference>
<gene>
    <name evidence="7" type="ORF">CASFOL_009406</name>
</gene>
<dbReference type="Gene3D" id="1.20.5.170">
    <property type="match status" value="1"/>
</dbReference>
<dbReference type="PANTHER" id="PTHR22952:SF175">
    <property type="entry name" value="PROTEIN ABSCISIC ACID-INSENSITIVE 5"/>
    <property type="match status" value="1"/>
</dbReference>
<dbReference type="Pfam" id="PF00170">
    <property type="entry name" value="bZIP_1"/>
    <property type="match status" value="1"/>
</dbReference>
<evidence type="ECO:0000256" key="1">
    <source>
        <dbReference type="ARBA" id="ARBA00004123"/>
    </source>
</evidence>
<dbReference type="InterPro" id="IPR043452">
    <property type="entry name" value="BZIP46-like"/>
</dbReference>
<dbReference type="InterPro" id="IPR046347">
    <property type="entry name" value="bZIP_sf"/>
</dbReference>
<feature type="region of interest" description="Disordered" evidence="5">
    <location>
        <begin position="261"/>
        <end position="290"/>
    </location>
</feature>
<dbReference type="SUPFAM" id="SSF57959">
    <property type="entry name" value="Leucine zipper domain"/>
    <property type="match status" value="1"/>
</dbReference>
<comment type="subcellular location">
    <subcellularLocation>
        <location evidence="1">Nucleus</location>
    </subcellularLocation>
</comment>
<dbReference type="AlphaFoldDB" id="A0ABD3DZ29"/>
<evidence type="ECO:0000256" key="2">
    <source>
        <dbReference type="ARBA" id="ARBA00023125"/>
    </source>
</evidence>
<keyword evidence="4" id="KW-0175">Coiled coil</keyword>
<comment type="caution">
    <text evidence="7">The sequence shown here is derived from an EMBL/GenBank/DDBJ whole genome shotgun (WGS) entry which is preliminary data.</text>
</comment>
<dbReference type="Proteomes" id="UP001632038">
    <property type="component" value="Unassembled WGS sequence"/>
</dbReference>
<feature type="domain" description="BZIP" evidence="6">
    <location>
        <begin position="199"/>
        <end position="252"/>
    </location>
</feature>
<feature type="coiled-coil region" evidence="4">
    <location>
        <begin position="217"/>
        <end position="258"/>
    </location>
</feature>
<keyword evidence="3" id="KW-0539">Nucleus</keyword>
<feature type="region of interest" description="Disordered" evidence="5">
    <location>
        <begin position="101"/>
        <end position="125"/>
    </location>
</feature>
<dbReference type="GO" id="GO:0005634">
    <property type="term" value="C:nucleus"/>
    <property type="evidence" value="ECO:0007669"/>
    <property type="project" value="UniProtKB-SubCell"/>
</dbReference>
<name>A0ABD3DZ29_9LAMI</name>
<dbReference type="PANTHER" id="PTHR22952">
    <property type="entry name" value="CAMP-RESPONSE ELEMENT BINDING PROTEIN-RELATED"/>
    <property type="match status" value="1"/>
</dbReference>
<dbReference type="CDD" id="cd14707">
    <property type="entry name" value="bZIP_plant_BZIP46"/>
    <property type="match status" value="1"/>
</dbReference>
<dbReference type="PROSITE" id="PS00036">
    <property type="entry name" value="BZIP_BASIC"/>
    <property type="match status" value="1"/>
</dbReference>
<dbReference type="InterPro" id="IPR004827">
    <property type="entry name" value="bZIP"/>
</dbReference>
<organism evidence="7 8">
    <name type="scientific">Castilleja foliolosa</name>
    <dbReference type="NCBI Taxonomy" id="1961234"/>
    <lineage>
        <taxon>Eukaryota</taxon>
        <taxon>Viridiplantae</taxon>
        <taxon>Streptophyta</taxon>
        <taxon>Embryophyta</taxon>
        <taxon>Tracheophyta</taxon>
        <taxon>Spermatophyta</taxon>
        <taxon>Magnoliopsida</taxon>
        <taxon>eudicotyledons</taxon>
        <taxon>Gunneridae</taxon>
        <taxon>Pentapetalae</taxon>
        <taxon>asterids</taxon>
        <taxon>lamiids</taxon>
        <taxon>Lamiales</taxon>
        <taxon>Orobanchaceae</taxon>
        <taxon>Pedicularideae</taxon>
        <taxon>Castillejinae</taxon>
        <taxon>Castilleja</taxon>
    </lineage>
</organism>
<dbReference type="EMBL" id="JAVIJP010000011">
    <property type="protein sequence ID" value="KAL3646862.1"/>
    <property type="molecule type" value="Genomic_DNA"/>
</dbReference>
<evidence type="ECO:0000313" key="8">
    <source>
        <dbReference type="Proteomes" id="UP001632038"/>
    </source>
</evidence>
<evidence type="ECO:0000313" key="7">
    <source>
        <dbReference type="EMBL" id="KAL3646862.1"/>
    </source>
</evidence>
<dbReference type="SMART" id="SM00338">
    <property type="entry name" value="BRLZ"/>
    <property type="match status" value="1"/>
</dbReference>
<reference evidence="8" key="1">
    <citation type="journal article" date="2024" name="IScience">
        <title>Strigolactones Initiate the Formation of Haustorium-like Structures in Castilleja.</title>
        <authorList>
            <person name="Buerger M."/>
            <person name="Peterson D."/>
            <person name="Chory J."/>
        </authorList>
    </citation>
    <scope>NUCLEOTIDE SEQUENCE [LARGE SCALE GENOMIC DNA]</scope>
</reference>
<evidence type="ECO:0000256" key="5">
    <source>
        <dbReference type="SAM" id="MobiDB-lite"/>
    </source>
</evidence>
<accession>A0ABD3DZ29</accession>
<proteinExistence type="predicted"/>
<sequence length="290" mass="32657">MVGTKPEQQLRSVYSLTLDEFQNSNSKGFGSMNIDEFLNSIWVAQDNLAHGSTSAVQQLNLQDNNVLQTSLPRQSSFNIPDILGSKTVDEIWSAIQMSSKYNNKNDQPQPRGNHGPTQNTNPATFGSMTLEDFLARAGIGSMEPSYAQLPQPQQPPFGMYPNIGHRAIGMGPSQVESVNQYGLEMGTMRGRKRKIDATLNKGQHRIIKNRESAAQSRAKKQARMVDLELELSQIREENKKLKQRLADLENKLRLQYYEEEEARAKATMQPKSPRPNEKSTTLRRGFRSSC</sequence>
<dbReference type="GO" id="GO:0003677">
    <property type="term" value="F:DNA binding"/>
    <property type="evidence" value="ECO:0007669"/>
    <property type="project" value="UniProtKB-KW"/>
</dbReference>
<protein>
    <recommendedName>
        <fullName evidence="6">BZIP domain-containing protein</fullName>
    </recommendedName>
</protein>
<keyword evidence="2" id="KW-0238">DNA-binding</keyword>